<dbReference type="Pfam" id="PF24986">
    <property type="entry name" value="PRC_RimM"/>
    <property type="match status" value="1"/>
</dbReference>
<evidence type="ECO:0000313" key="9">
    <source>
        <dbReference type="Proteomes" id="UP000266258"/>
    </source>
</evidence>
<dbReference type="Gene3D" id="2.40.30.60">
    <property type="entry name" value="RimM"/>
    <property type="match status" value="1"/>
</dbReference>
<comment type="similarity">
    <text evidence="5">Belongs to the RimM family.</text>
</comment>
<evidence type="ECO:0000256" key="5">
    <source>
        <dbReference type="HAMAP-Rule" id="MF_00014"/>
    </source>
</evidence>
<dbReference type="InterPro" id="IPR036976">
    <property type="entry name" value="RimM_N_sf"/>
</dbReference>
<dbReference type="GO" id="GO:0042274">
    <property type="term" value="P:ribosomal small subunit biogenesis"/>
    <property type="evidence" value="ECO:0007669"/>
    <property type="project" value="UniProtKB-UniRule"/>
</dbReference>
<dbReference type="GO" id="GO:0043022">
    <property type="term" value="F:ribosome binding"/>
    <property type="evidence" value="ECO:0007669"/>
    <property type="project" value="InterPro"/>
</dbReference>
<comment type="domain">
    <text evidence="5">The PRC barrel domain binds ribosomal protein uS19.</text>
</comment>
<comment type="function">
    <text evidence="5">An accessory protein needed during the final step in the assembly of 30S ribosomal subunit, possibly for assembly of the head region. Essential for efficient processing of 16S rRNA. May be needed both before and after RbfA during the maturation of 16S rRNA. It has affinity for free ribosomal 30S subunits but not for 70S ribosomes.</text>
</comment>
<dbReference type="RefSeq" id="WP_119496366.1">
    <property type="nucleotide sequence ID" value="NZ_NRJH01000007.1"/>
</dbReference>
<evidence type="ECO:0000259" key="7">
    <source>
        <dbReference type="Pfam" id="PF24986"/>
    </source>
</evidence>
<gene>
    <name evidence="5" type="primary">rimM</name>
    <name evidence="8" type="ORF">CJP74_00740</name>
</gene>
<dbReference type="EMBL" id="NRJH01000007">
    <property type="protein sequence ID" value="RIY33859.1"/>
    <property type="molecule type" value="Genomic_DNA"/>
</dbReference>
<keyword evidence="9" id="KW-1185">Reference proteome</keyword>
<accession>A0A3A1Y9H4</accession>
<evidence type="ECO:0000256" key="4">
    <source>
        <dbReference type="ARBA" id="ARBA00023186"/>
    </source>
</evidence>
<dbReference type="InterPro" id="IPR009000">
    <property type="entry name" value="Transl_B-barrel_sf"/>
</dbReference>
<dbReference type="GO" id="GO:0005737">
    <property type="term" value="C:cytoplasm"/>
    <property type="evidence" value="ECO:0007669"/>
    <property type="project" value="UniProtKB-SubCell"/>
</dbReference>
<feature type="domain" description="RimM N-terminal" evidence="6">
    <location>
        <begin position="10"/>
        <end position="90"/>
    </location>
</feature>
<dbReference type="OrthoDB" id="9783509at2"/>
<dbReference type="Proteomes" id="UP000266258">
    <property type="component" value="Unassembled WGS sequence"/>
</dbReference>
<dbReference type="GO" id="GO:0005840">
    <property type="term" value="C:ribosome"/>
    <property type="evidence" value="ECO:0007669"/>
    <property type="project" value="InterPro"/>
</dbReference>
<feature type="domain" description="Ribosome maturation factor RimM PRC barrel" evidence="7">
    <location>
        <begin position="101"/>
        <end position="171"/>
    </location>
</feature>
<dbReference type="HAMAP" id="MF_00014">
    <property type="entry name" value="Ribosome_mat_RimM"/>
    <property type="match status" value="1"/>
</dbReference>
<dbReference type="SUPFAM" id="SSF50346">
    <property type="entry name" value="PRC-barrel domain"/>
    <property type="match status" value="1"/>
</dbReference>
<protein>
    <recommendedName>
        <fullName evidence="5">Ribosome maturation factor RimM</fullName>
    </recommendedName>
</protein>
<dbReference type="InterPro" id="IPR011961">
    <property type="entry name" value="RimM"/>
</dbReference>
<proteinExistence type="inferred from homology"/>
<keyword evidence="4 5" id="KW-0143">Chaperone</keyword>
<dbReference type="Gene3D" id="2.30.30.240">
    <property type="entry name" value="PRC-barrel domain"/>
    <property type="match status" value="1"/>
</dbReference>
<dbReference type="InterPro" id="IPR002676">
    <property type="entry name" value="RimM_N"/>
</dbReference>
<organism evidence="8 9">
    <name type="scientific">Psittacicella melopsittaci</name>
    <dbReference type="NCBI Taxonomy" id="2028576"/>
    <lineage>
        <taxon>Bacteria</taxon>
        <taxon>Pseudomonadati</taxon>
        <taxon>Pseudomonadota</taxon>
        <taxon>Gammaproteobacteria</taxon>
        <taxon>Pasteurellales</taxon>
        <taxon>Psittacicellaceae</taxon>
        <taxon>Psittacicella</taxon>
    </lineage>
</organism>
<dbReference type="PANTHER" id="PTHR33692">
    <property type="entry name" value="RIBOSOME MATURATION FACTOR RIMM"/>
    <property type="match status" value="1"/>
</dbReference>
<comment type="subcellular location">
    <subcellularLocation>
        <location evidence="5">Cytoplasm</location>
    </subcellularLocation>
</comment>
<dbReference type="PANTHER" id="PTHR33692:SF1">
    <property type="entry name" value="RIBOSOME MATURATION FACTOR RIMM"/>
    <property type="match status" value="1"/>
</dbReference>
<keyword evidence="2 5" id="KW-0690">Ribosome biogenesis</keyword>
<sequence length="174" mass="20117">MTKKDKLVTLGKLGSTYGYKGWIRVNSFTEEPTNIFNYDNWYINLNNNLTPVKVESWKVHANHLVCKLDCLDSLEAAKAFNNLFVYVKSDELPELDGEYYWKDLMGCKVFTPAGYELGTVSQIMETGANDVLVLQAPLNDAYNRKDRMVPFIDKYLVEVDVRNKKIIIDWDPEF</sequence>
<dbReference type="InterPro" id="IPR056792">
    <property type="entry name" value="PRC_RimM"/>
</dbReference>
<dbReference type="InterPro" id="IPR011033">
    <property type="entry name" value="PRC_barrel-like_sf"/>
</dbReference>
<dbReference type="GO" id="GO:0006364">
    <property type="term" value="P:rRNA processing"/>
    <property type="evidence" value="ECO:0007669"/>
    <property type="project" value="UniProtKB-UniRule"/>
</dbReference>
<dbReference type="SUPFAM" id="SSF50447">
    <property type="entry name" value="Translation proteins"/>
    <property type="match status" value="1"/>
</dbReference>
<evidence type="ECO:0000313" key="8">
    <source>
        <dbReference type="EMBL" id="RIY33859.1"/>
    </source>
</evidence>
<keyword evidence="3 5" id="KW-0698">rRNA processing</keyword>
<dbReference type="AlphaFoldDB" id="A0A3A1Y9H4"/>
<evidence type="ECO:0000259" key="6">
    <source>
        <dbReference type="Pfam" id="PF01782"/>
    </source>
</evidence>
<dbReference type="Pfam" id="PF01782">
    <property type="entry name" value="RimM"/>
    <property type="match status" value="1"/>
</dbReference>
<name>A0A3A1Y9H4_9GAMM</name>
<keyword evidence="1 5" id="KW-0963">Cytoplasm</keyword>
<comment type="caution">
    <text evidence="8">The sequence shown here is derived from an EMBL/GenBank/DDBJ whole genome shotgun (WGS) entry which is preliminary data.</text>
</comment>
<evidence type="ECO:0000256" key="1">
    <source>
        <dbReference type="ARBA" id="ARBA00022490"/>
    </source>
</evidence>
<evidence type="ECO:0000256" key="2">
    <source>
        <dbReference type="ARBA" id="ARBA00022517"/>
    </source>
</evidence>
<dbReference type="NCBIfam" id="TIGR02273">
    <property type="entry name" value="16S_RimM"/>
    <property type="match status" value="1"/>
</dbReference>
<reference evidence="8 9" key="1">
    <citation type="submission" date="2017-08" db="EMBL/GenBank/DDBJ databases">
        <title>Reclassification of Bisgaard taxon 37 and 44.</title>
        <authorList>
            <person name="Christensen H."/>
        </authorList>
    </citation>
    <scope>NUCLEOTIDE SEQUENCE [LARGE SCALE GENOMIC DNA]</scope>
    <source>
        <strain evidence="8 9">B96_4</strain>
    </source>
</reference>
<evidence type="ECO:0000256" key="3">
    <source>
        <dbReference type="ARBA" id="ARBA00022552"/>
    </source>
</evidence>
<comment type="subunit">
    <text evidence="5">Binds ribosomal protein uS19.</text>
</comment>